<dbReference type="AlphaFoldDB" id="A0A8H5PK79"/>
<feature type="domain" description="Xylanolytic transcriptional activator regulatory" evidence="6">
    <location>
        <begin position="172"/>
        <end position="251"/>
    </location>
</feature>
<evidence type="ECO:0000256" key="5">
    <source>
        <dbReference type="ARBA" id="ARBA00023242"/>
    </source>
</evidence>
<keyword evidence="8" id="KW-1185">Reference proteome</keyword>
<evidence type="ECO:0000313" key="7">
    <source>
        <dbReference type="EMBL" id="KAF5598395.1"/>
    </source>
</evidence>
<dbReference type="InterPro" id="IPR007219">
    <property type="entry name" value="XnlR_reg_dom"/>
</dbReference>
<dbReference type="GO" id="GO:0000981">
    <property type="term" value="F:DNA-binding transcription factor activity, RNA polymerase II-specific"/>
    <property type="evidence" value="ECO:0007669"/>
    <property type="project" value="InterPro"/>
</dbReference>
<dbReference type="CDD" id="cd12148">
    <property type="entry name" value="fungal_TF_MHR"/>
    <property type="match status" value="1"/>
</dbReference>
<sequence length="467" mass="51365">MITPTSTSSLSDAGLQTTANGSVNLFAIGGSQHPFPSSFFIDRKFFTPLVHDALRLDAQSPHNFIKALNLSLDYTAISQQYFATIHKWLPFISRRRLLGTLQTADSDACETLLITCMQLNMIDGASKDSIVYTVAKSLCAATEANGTVSLRLLQSLVLLCIFEVSHAIYPAAYLTVGRAARLGLLMGLHRPPTGVRLFKTPDSFTIQEEQRRTWWALFIIDRLISIELVDIPLSIPEPNATELLPINDQDWDEGRIGLSEAFFTSSFSSATTLGYFAMTCQAAHMLGKVISHTAARNEIASHTDLASDALGLHNVLAALHSAITEEAETSDTNLIPPTRMIALSICCSARFLLYHQYCCNNLPRSAVPPSAKHTEFQQIVISSIRSLIVLTVPSISSAEHKSPLTAHRIYYAASECAWFIREDQGSEYHEALASLLEGLRVIAKEWDIGAQFLSFLEKDGIVELLGM</sequence>
<accession>A0A8H5PK79</accession>
<dbReference type="GO" id="GO:0008270">
    <property type="term" value="F:zinc ion binding"/>
    <property type="evidence" value="ECO:0007669"/>
    <property type="project" value="InterPro"/>
</dbReference>
<keyword evidence="5" id="KW-0539">Nucleus</keyword>
<dbReference type="PANTHER" id="PTHR47338:SF20">
    <property type="entry name" value="ZN(II)2CYS6 TRANSCRIPTION FACTOR (EUROFUNG)"/>
    <property type="match status" value="1"/>
</dbReference>
<evidence type="ECO:0000256" key="1">
    <source>
        <dbReference type="ARBA" id="ARBA00004123"/>
    </source>
</evidence>
<evidence type="ECO:0000256" key="4">
    <source>
        <dbReference type="ARBA" id="ARBA00023163"/>
    </source>
</evidence>
<dbReference type="InterPro" id="IPR050815">
    <property type="entry name" value="TF_fung"/>
</dbReference>
<dbReference type="Pfam" id="PF04082">
    <property type="entry name" value="Fungal_trans"/>
    <property type="match status" value="1"/>
</dbReference>
<gene>
    <name evidence="7" type="ORF">FPCIR_3123</name>
</gene>
<comment type="caution">
    <text evidence="7">The sequence shown here is derived from an EMBL/GenBank/DDBJ whole genome shotgun (WGS) entry which is preliminary data.</text>
</comment>
<keyword evidence="4" id="KW-0804">Transcription</keyword>
<dbReference type="GO" id="GO:0003677">
    <property type="term" value="F:DNA binding"/>
    <property type="evidence" value="ECO:0007669"/>
    <property type="project" value="InterPro"/>
</dbReference>
<evidence type="ECO:0000256" key="3">
    <source>
        <dbReference type="ARBA" id="ARBA00023015"/>
    </source>
</evidence>
<dbReference type="PANTHER" id="PTHR47338">
    <property type="entry name" value="ZN(II)2CYS6 TRANSCRIPTION FACTOR (EUROFUNG)-RELATED"/>
    <property type="match status" value="1"/>
</dbReference>
<name>A0A8H5PK79_9HYPO</name>
<evidence type="ECO:0000256" key="2">
    <source>
        <dbReference type="ARBA" id="ARBA00022723"/>
    </source>
</evidence>
<dbReference type="Proteomes" id="UP000546213">
    <property type="component" value="Unassembled WGS sequence"/>
</dbReference>
<proteinExistence type="predicted"/>
<dbReference type="SMART" id="SM00906">
    <property type="entry name" value="Fungal_trans"/>
    <property type="match status" value="1"/>
</dbReference>
<dbReference type="EMBL" id="JAAOAS010000062">
    <property type="protein sequence ID" value="KAF5598395.1"/>
    <property type="molecule type" value="Genomic_DNA"/>
</dbReference>
<evidence type="ECO:0000313" key="8">
    <source>
        <dbReference type="Proteomes" id="UP000546213"/>
    </source>
</evidence>
<dbReference type="OrthoDB" id="3862662at2759"/>
<dbReference type="GO" id="GO:0006351">
    <property type="term" value="P:DNA-templated transcription"/>
    <property type="evidence" value="ECO:0007669"/>
    <property type="project" value="InterPro"/>
</dbReference>
<reference evidence="7 8" key="1">
    <citation type="submission" date="2020-05" db="EMBL/GenBank/DDBJ databases">
        <title>Identification and distribution of gene clusters putatively required for synthesis of sphingolipid metabolism inhibitors in phylogenetically diverse species of the filamentous fungus Fusarium.</title>
        <authorList>
            <person name="Kim H.-S."/>
            <person name="Busman M."/>
            <person name="Brown D.W."/>
            <person name="Divon H."/>
            <person name="Uhlig S."/>
            <person name="Proctor R.H."/>
        </authorList>
    </citation>
    <scope>NUCLEOTIDE SEQUENCE [LARGE SCALE GENOMIC DNA]</scope>
    <source>
        <strain evidence="7 8">NRRL 36939</strain>
    </source>
</reference>
<protein>
    <submittedName>
        <fullName evidence="7">Fungal specific transcription factor</fullName>
    </submittedName>
</protein>
<evidence type="ECO:0000259" key="6">
    <source>
        <dbReference type="SMART" id="SM00906"/>
    </source>
</evidence>
<organism evidence="7 8">
    <name type="scientific">Fusarium pseudocircinatum</name>
    <dbReference type="NCBI Taxonomy" id="56676"/>
    <lineage>
        <taxon>Eukaryota</taxon>
        <taxon>Fungi</taxon>
        <taxon>Dikarya</taxon>
        <taxon>Ascomycota</taxon>
        <taxon>Pezizomycotina</taxon>
        <taxon>Sordariomycetes</taxon>
        <taxon>Hypocreomycetidae</taxon>
        <taxon>Hypocreales</taxon>
        <taxon>Nectriaceae</taxon>
        <taxon>Fusarium</taxon>
        <taxon>Fusarium fujikuroi species complex</taxon>
    </lineage>
</organism>
<dbReference type="GO" id="GO:0005634">
    <property type="term" value="C:nucleus"/>
    <property type="evidence" value="ECO:0007669"/>
    <property type="project" value="UniProtKB-SubCell"/>
</dbReference>
<keyword evidence="2" id="KW-0479">Metal-binding</keyword>
<keyword evidence="3" id="KW-0805">Transcription regulation</keyword>
<comment type="subcellular location">
    <subcellularLocation>
        <location evidence="1">Nucleus</location>
    </subcellularLocation>
</comment>